<keyword evidence="1" id="KW-0418">Kinase</keyword>
<dbReference type="PATRIC" id="fig|1434108.4.peg.2605"/>
<dbReference type="Proteomes" id="UP000033033">
    <property type="component" value="Chromosome"/>
</dbReference>
<accession>A0A0E3QWG0</accession>
<keyword evidence="1" id="KW-0808">Transferase</keyword>
<dbReference type="GO" id="GO:0016301">
    <property type="term" value="F:kinase activity"/>
    <property type="evidence" value="ECO:0007669"/>
    <property type="project" value="UniProtKB-KW"/>
</dbReference>
<dbReference type="Gene3D" id="3.30.565.10">
    <property type="entry name" value="Histidine kinase-like ATPase, C-terminal domain"/>
    <property type="match status" value="1"/>
</dbReference>
<organism evidence="1 2">
    <name type="scientific">Methanosarcina barkeri MS</name>
    <dbReference type="NCBI Taxonomy" id="1434108"/>
    <lineage>
        <taxon>Archaea</taxon>
        <taxon>Methanobacteriati</taxon>
        <taxon>Methanobacteriota</taxon>
        <taxon>Stenosarchaea group</taxon>
        <taxon>Methanomicrobia</taxon>
        <taxon>Methanosarcinales</taxon>
        <taxon>Methanosarcinaceae</taxon>
        <taxon>Methanosarcina</taxon>
    </lineage>
</organism>
<dbReference type="SUPFAM" id="SSF55874">
    <property type="entry name" value="ATPase domain of HSP90 chaperone/DNA topoisomerase II/histidine kinase"/>
    <property type="match status" value="1"/>
</dbReference>
<proteinExistence type="predicted"/>
<keyword evidence="2" id="KW-1185">Reference proteome</keyword>
<protein>
    <submittedName>
        <fullName evidence="1">Sensory transduction histidine kinase</fullName>
    </submittedName>
</protein>
<reference evidence="1 2" key="1">
    <citation type="submission" date="2014-07" db="EMBL/GenBank/DDBJ databases">
        <title>Methanogenic archaea and the global carbon cycle.</title>
        <authorList>
            <person name="Henriksen J.R."/>
            <person name="Luke J."/>
            <person name="Reinhart S."/>
            <person name="Benedict M.N."/>
            <person name="Youngblut N.D."/>
            <person name="Metcalf M.E."/>
            <person name="Whitaker R.J."/>
            <person name="Metcalf W.W."/>
        </authorList>
    </citation>
    <scope>NUCLEOTIDE SEQUENCE [LARGE SCALE GENOMIC DNA]</scope>
    <source>
        <strain evidence="1 2">MS</strain>
    </source>
</reference>
<dbReference type="EMBL" id="CP009528">
    <property type="protein sequence ID" value="AKB55042.1"/>
    <property type="molecule type" value="Genomic_DNA"/>
</dbReference>
<dbReference type="InterPro" id="IPR036890">
    <property type="entry name" value="HATPase_C_sf"/>
</dbReference>
<name>A0A0E3QWG0_METBA</name>
<evidence type="ECO:0000313" key="2">
    <source>
        <dbReference type="Proteomes" id="UP000033033"/>
    </source>
</evidence>
<dbReference type="STRING" id="1434108.MSBRM_2044"/>
<dbReference type="AlphaFoldDB" id="A0A0E3QWG0"/>
<dbReference type="KEGG" id="mby:MSBRM_2044"/>
<sequence>MGIIINELVSNSLKHAFPQGRKGEIRIKLCKAEENVKNKSISNITNNIGAKSSVNKNS</sequence>
<evidence type="ECO:0000313" key="1">
    <source>
        <dbReference type="EMBL" id="AKB55042.1"/>
    </source>
</evidence>
<dbReference type="HOGENOM" id="CLU_2968435_0_0_2"/>
<gene>
    <name evidence="1" type="ORF">MSBRM_2044</name>
</gene>